<evidence type="ECO:0000256" key="5">
    <source>
        <dbReference type="ARBA" id="ARBA00022490"/>
    </source>
</evidence>
<evidence type="ECO:0000256" key="10">
    <source>
        <dbReference type="ARBA" id="ARBA00023146"/>
    </source>
</evidence>
<dbReference type="SUPFAM" id="SSF47323">
    <property type="entry name" value="Anticodon-binding domain of a subclass of class I aminoacyl-tRNA synthetases"/>
    <property type="match status" value="1"/>
</dbReference>
<sequence length="724" mass="79783">MQKVSGLLVKPTGYVWCGSPNWLRVRGAGAGRRQAVRRGAWSVGAGRRGRVDEAGLWGGWRAARVLGTSVRGCVMSSGAGGAPSSSSAKTTVDRGVDGAGDGRVSAAAADSVGATARTPYQQVRATVTAVLVETFSEVFSAADDPMVTSASRAEFGDYQCNAAMRLGKALQQKPRDVAQRLREALEPRLAGVCQVPLEVAGPGFINFRLTDEFVTATLSRMLRDPRGKLGVPAPAVKQRVVVDFSSPNIAKEMHVGHLRSTIIGDTLCRVLEFLGHRVVRLNHVGDWGTQFGMLIEYMRESAPQALQPGQALELGDLVAFYKRAKQRFDEDPAFQEAARAQVTRLQSGDEEARRAWRALCEQSRREFDRVYQLLDVRIEERGESFYNPYLSEIVRVLEERGLAQEDQGALCVFLEQFTNREGKPQPLIVRKRDGGYMYATTDLAAIRYRVQEDGAQRVLYVTDAGQATHFAQVFQVARRAGLYDPERVSLEHVPFGLVLGEDGKKFKTRSGDTVRLMDLLERAVELARADLVARIAEQPGRQEDEAYIQRAATAIGVGAVKYADLRSSRTADYRFSYEKMLSLSGNTAPYMMYVFSRVSGIARKAAGLPAEAAVEMSELMQRCASSSAQPMVLREAAEQALGRHLMRFGDVLLQLESDLMPHQLCEYLFELSQRFNQFYEQCPVVVGADADERVQQSRLALCALTGAVVQRGLDLLGIQVLPRI</sequence>
<dbReference type="InterPro" id="IPR008909">
    <property type="entry name" value="DALR_anticod-bd"/>
</dbReference>
<dbReference type="Pfam" id="PF00750">
    <property type="entry name" value="tRNA-synt_1d"/>
    <property type="match status" value="1"/>
</dbReference>
<gene>
    <name evidence="17" type="ORF">CDCA_CDCA16G4208</name>
</gene>
<dbReference type="FunFam" id="1.10.730.10:FF:000006">
    <property type="entry name" value="Arginyl-tRNA synthetase 2, mitochondrial"/>
    <property type="match status" value="1"/>
</dbReference>
<comment type="catalytic activity">
    <reaction evidence="12">
        <text>tRNA(Arg) + L-arginine + ATP = L-arginyl-tRNA(Arg) + AMP + diphosphate</text>
        <dbReference type="Rhea" id="RHEA:20301"/>
        <dbReference type="Rhea" id="RHEA-COMP:9658"/>
        <dbReference type="Rhea" id="RHEA-COMP:9673"/>
        <dbReference type="ChEBI" id="CHEBI:30616"/>
        <dbReference type="ChEBI" id="CHEBI:32682"/>
        <dbReference type="ChEBI" id="CHEBI:33019"/>
        <dbReference type="ChEBI" id="CHEBI:78442"/>
        <dbReference type="ChEBI" id="CHEBI:78513"/>
        <dbReference type="ChEBI" id="CHEBI:456215"/>
        <dbReference type="EC" id="6.1.1.19"/>
    </reaction>
</comment>
<evidence type="ECO:0000256" key="9">
    <source>
        <dbReference type="ARBA" id="ARBA00022917"/>
    </source>
</evidence>
<dbReference type="PANTHER" id="PTHR11956:SF5">
    <property type="entry name" value="ARGININE--TRNA LIGASE, CYTOPLASMIC"/>
    <property type="match status" value="1"/>
</dbReference>
<dbReference type="CDD" id="cd00671">
    <property type="entry name" value="ArgRS_core"/>
    <property type="match status" value="1"/>
</dbReference>
<dbReference type="InterPro" id="IPR014729">
    <property type="entry name" value="Rossmann-like_a/b/a_fold"/>
</dbReference>
<feature type="domain" description="DALR anticodon binding" evidence="15">
    <location>
        <begin position="591"/>
        <end position="724"/>
    </location>
</feature>
<keyword evidence="7 13" id="KW-0547">Nucleotide-binding</keyword>
<dbReference type="EMBL" id="JANCYW010000016">
    <property type="protein sequence ID" value="KAK4538183.1"/>
    <property type="molecule type" value="Genomic_DNA"/>
</dbReference>
<dbReference type="AlphaFoldDB" id="A0AAV9J0R9"/>
<evidence type="ECO:0000259" key="15">
    <source>
        <dbReference type="SMART" id="SM00836"/>
    </source>
</evidence>
<protein>
    <recommendedName>
        <fullName evidence="4">arginine--tRNA ligase</fullName>
        <ecNumber evidence="4">6.1.1.19</ecNumber>
    </recommendedName>
    <alternativeName>
        <fullName evidence="11">Arginyl-tRNA synthetase</fullName>
    </alternativeName>
</protein>
<feature type="domain" description="Arginyl tRNA synthetase N-terminal" evidence="16">
    <location>
        <begin position="125"/>
        <end position="209"/>
    </location>
</feature>
<dbReference type="InterPro" id="IPR009080">
    <property type="entry name" value="tRNAsynth_Ia_anticodon-bd"/>
</dbReference>
<reference evidence="17 18" key="1">
    <citation type="submission" date="2022-07" db="EMBL/GenBank/DDBJ databases">
        <title>Genome-wide signatures of adaptation to extreme environments.</title>
        <authorList>
            <person name="Cho C.H."/>
            <person name="Yoon H.S."/>
        </authorList>
    </citation>
    <scope>NUCLEOTIDE SEQUENCE [LARGE SCALE GENOMIC DNA]</scope>
    <source>
        <strain evidence="17 18">DBV 063 E5</strain>
    </source>
</reference>
<evidence type="ECO:0000256" key="6">
    <source>
        <dbReference type="ARBA" id="ARBA00022598"/>
    </source>
</evidence>
<evidence type="ECO:0000256" key="4">
    <source>
        <dbReference type="ARBA" id="ARBA00012837"/>
    </source>
</evidence>
<evidence type="ECO:0000256" key="1">
    <source>
        <dbReference type="ARBA" id="ARBA00004496"/>
    </source>
</evidence>
<name>A0AAV9J0R9_CYACA</name>
<evidence type="ECO:0000256" key="12">
    <source>
        <dbReference type="ARBA" id="ARBA00049339"/>
    </source>
</evidence>
<keyword evidence="8 13" id="KW-0067">ATP-binding</keyword>
<keyword evidence="18" id="KW-1185">Reference proteome</keyword>
<evidence type="ECO:0000259" key="16">
    <source>
        <dbReference type="SMART" id="SM01016"/>
    </source>
</evidence>
<evidence type="ECO:0000256" key="3">
    <source>
        <dbReference type="ARBA" id="ARBA00011245"/>
    </source>
</evidence>
<dbReference type="SUPFAM" id="SSF55190">
    <property type="entry name" value="Arginyl-tRNA synthetase (ArgRS), N-terminal 'additional' domain"/>
    <property type="match status" value="1"/>
</dbReference>
<dbReference type="Gene3D" id="3.30.1360.70">
    <property type="entry name" value="Arginyl tRNA synthetase N-terminal domain"/>
    <property type="match status" value="1"/>
</dbReference>
<accession>A0AAV9J0R9</accession>
<dbReference type="Pfam" id="PF03485">
    <property type="entry name" value="Arg_tRNA_synt_N"/>
    <property type="match status" value="1"/>
</dbReference>
<dbReference type="GO" id="GO:0006420">
    <property type="term" value="P:arginyl-tRNA aminoacylation"/>
    <property type="evidence" value="ECO:0007669"/>
    <property type="project" value="InterPro"/>
</dbReference>
<evidence type="ECO:0000256" key="2">
    <source>
        <dbReference type="ARBA" id="ARBA00005594"/>
    </source>
</evidence>
<dbReference type="Pfam" id="PF05746">
    <property type="entry name" value="DALR_1"/>
    <property type="match status" value="1"/>
</dbReference>
<dbReference type="InterPro" id="IPR005148">
    <property type="entry name" value="Arg-tRNA-synth_N"/>
</dbReference>
<dbReference type="PRINTS" id="PR01038">
    <property type="entry name" value="TRNASYNTHARG"/>
</dbReference>
<dbReference type="PANTHER" id="PTHR11956">
    <property type="entry name" value="ARGINYL-TRNA SYNTHETASE"/>
    <property type="match status" value="1"/>
</dbReference>
<dbReference type="InterPro" id="IPR035684">
    <property type="entry name" value="ArgRS_core"/>
</dbReference>
<dbReference type="NCBIfam" id="TIGR00456">
    <property type="entry name" value="argS"/>
    <property type="match status" value="1"/>
</dbReference>
<comment type="caution">
    <text evidence="17">The sequence shown here is derived from an EMBL/GenBank/DDBJ whole genome shotgun (WGS) entry which is preliminary data.</text>
</comment>
<comment type="subunit">
    <text evidence="3">Monomer.</text>
</comment>
<dbReference type="InterPro" id="IPR001412">
    <property type="entry name" value="aa-tRNA-synth_I_CS"/>
</dbReference>
<evidence type="ECO:0000256" key="8">
    <source>
        <dbReference type="ARBA" id="ARBA00022840"/>
    </source>
</evidence>
<feature type="region of interest" description="Disordered" evidence="14">
    <location>
        <begin position="77"/>
        <end position="99"/>
    </location>
</feature>
<dbReference type="GO" id="GO:0004814">
    <property type="term" value="F:arginine-tRNA ligase activity"/>
    <property type="evidence" value="ECO:0007669"/>
    <property type="project" value="UniProtKB-EC"/>
</dbReference>
<dbReference type="PROSITE" id="PS00178">
    <property type="entry name" value="AA_TRNA_LIGASE_I"/>
    <property type="match status" value="1"/>
</dbReference>
<evidence type="ECO:0000256" key="13">
    <source>
        <dbReference type="RuleBase" id="RU363038"/>
    </source>
</evidence>
<dbReference type="Gene3D" id="1.10.730.10">
    <property type="entry name" value="Isoleucyl-tRNA Synthetase, Domain 1"/>
    <property type="match status" value="1"/>
</dbReference>
<comment type="subcellular location">
    <subcellularLocation>
        <location evidence="1">Cytoplasm</location>
    </subcellularLocation>
</comment>
<keyword evidence="10 13" id="KW-0030">Aminoacyl-tRNA synthetase</keyword>
<keyword evidence="6 13" id="KW-0436">Ligase</keyword>
<evidence type="ECO:0000256" key="7">
    <source>
        <dbReference type="ARBA" id="ARBA00022741"/>
    </source>
</evidence>
<dbReference type="Gene3D" id="3.40.50.620">
    <property type="entry name" value="HUPs"/>
    <property type="match status" value="1"/>
</dbReference>
<organism evidence="17 18">
    <name type="scientific">Cyanidium caldarium</name>
    <name type="common">Red alga</name>
    <dbReference type="NCBI Taxonomy" id="2771"/>
    <lineage>
        <taxon>Eukaryota</taxon>
        <taxon>Rhodophyta</taxon>
        <taxon>Bangiophyceae</taxon>
        <taxon>Cyanidiales</taxon>
        <taxon>Cyanidiaceae</taxon>
        <taxon>Cyanidium</taxon>
    </lineage>
</organism>
<dbReference type="EC" id="6.1.1.19" evidence="4"/>
<dbReference type="GO" id="GO:0005524">
    <property type="term" value="F:ATP binding"/>
    <property type="evidence" value="ECO:0007669"/>
    <property type="project" value="UniProtKB-KW"/>
</dbReference>
<evidence type="ECO:0000313" key="17">
    <source>
        <dbReference type="EMBL" id="KAK4538183.1"/>
    </source>
</evidence>
<dbReference type="SMART" id="SM01016">
    <property type="entry name" value="Arg_tRNA_synt_N"/>
    <property type="match status" value="1"/>
</dbReference>
<dbReference type="HAMAP" id="MF_00123">
    <property type="entry name" value="Arg_tRNA_synth"/>
    <property type="match status" value="1"/>
</dbReference>
<dbReference type="GO" id="GO:0005737">
    <property type="term" value="C:cytoplasm"/>
    <property type="evidence" value="ECO:0007669"/>
    <property type="project" value="UniProtKB-SubCell"/>
</dbReference>
<dbReference type="FunFam" id="3.40.50.620:FF:000030">
    <property type="entry name" value="Arginine--tRNA ligase"/>
    <property type="match status" value="1"/>
</dbReference>
<evidence type="ECO:0000256" key="11">
    <source>
        <dbReference type="ARBA" id="ARBA00033033"/>
    </source>
</evidence>
<comment type="similarity">
    <text evidence="2 13">Belongs to the class-I aminoacyl-tRNA synthetase family.</text>
</comment>
<dbReference type="Proteomes" id="UP001301350">
    <property type="component" value="Unassembled WGS sequence"/>
</dbReference>
<dbReference type="InterPro" id="IPR001278">
    <property type="entry name" value="Arg-tRNA-ligase"/>
</dbReference>
<keyword evidence="5" id="KW-0963">Cytoplasm</keyword>
<dbReference type="SMART" id="SM00836">
    <property type="entry name" value="DALR_1"/>
    <property type="match status" value="1"/>
</dbReference>
<dbReference type="InterPro" id="IPR036695">
    <property type="entry name" value="Arg-tRNA-synth_N_sf"/>
</dbReference>
<evidence type="ECO:0000313" key="18">
    <source>
        <dbReference type="Proteomes" id="UP001301350"/>
    </source>
</evidence>
<dbReference type="SUPFAM" id="SSF52374">
    <property type="entry name" value="Nucleotidylyl transferase"/>
    <property type="match status" value="1"/>
</dbReference>
<keyword evidence="9 13" id="KW-0648">Protein biosynthesis</keyword>
<proteinExistence type="inferred from homology"/>
<evidence type="ECO:0000256" key="14">
    <source>
        <dbReference type="SAM" id="MobiDB-lite"/>
    </source>
</evidence>